<keyword evidence="2" id="KW-1185">Reference proteome</keyword>
<evidence type="ECO:0000313" key="1">
    <source>
        <dbReference type="EMBL" id="KAI6088176.1"/>
    </source>
</evidence>
<comment type="caution">
    <text evidence="1">The sequence shown here is derived from an EMBL/GenBank/DDBJ whole genome shotgun (WGS) entry which is preliminary data.</text>
</comment>
<dbReference type="Proteomes" id="UP001497680">
    <property type="component" value="Unassembled WGS sequence"/>
</dbReference>
<protein>
    <submittedName>
        <fullName evidence="1">Uncharacterized protein</fullName>
    </submittedName>
</protein>
<proteinExistence type="predicted"/>
<reference evidence="1 2" key="1">
    <citation type="journal article" date="2022" name="New Phytol.">
        <title>Ecological generalism drives hyperdiversity of secondary metabolite gene clusters in xylarialean endophytes.</title>
        <authorList>
            <person name="Franco M.E.E."/>
            <person name="Wisecaver J.H."/>
            <person name="Arnold A.E."/>
            <person name="Ju Y.M."/>
            <person name="Slot J.C."/>
            <person name="Ahrendt S."/>
            <person name="Moore L.P."/>
            <person name="Eastman K.E."/>
            <person name="Scott K."/>
            <person name="Konkel Z."/>
            <person name="Mondo S.J."/>
            <person name="Kuo A."/>
            <person name="Hayes R.D."/>
            <person name="Haridas S."/>
            <person name="Andreopoulos B."/>
            <person name="Riley R."/>
            <person name="LaButti K."/>
            <person name="Pangilinan J."/>
            <person name="Lipzen A."/>
            <person name="Amirebrahimi M."/>
            <person name="Yan J."/>
            <person name="Adam C."/>
            <person name="Keymanesh K."/>
            <person name="Ng V."/>
            <person name="Louie K."/>
            <person name="Northen T."/>
            <person name="Drula E."/>
            <person name="Henrissat B."/>
            <person name="Hsieh H.M."/>
            <person name="Youens-Clark K."/>
            <person name="Lutzoni F."/>
            <person name="Miadlikowska J."/>
            <person name="Eastwood D.C."/>
            <person name="Hamelin R.C."/>
            <person name="Grigoriev I.V."/>
            <person name="U'Ren J.M."/>
        </authorList>
    </citation>
    <scope>NUCLEOTIDE SEQUENCE [LARGE SCALE GENOMIC DNA]</scope>
    <source>
        <strain evidence="1 2">ER1909</strain>
    </source>
</reference>
<name>A0ACC0D6P5_9PEZI</name>
<accession>A0ACC0D6P5</accession>
<sequence length="337" mass="35807">MKSTSLLILSILAKAQASNPFETEFEIDGASTLNDISNSDRIDANLRDLAHNAQQNPNLTRGVAFAPFEGVATSQTALSSSSASVEWTWRVNVSEFAIPSDSSYSEVSDPHVVATTYDFTWPGGGNLSAALNDPTAGLCLSWVSLPKDFPTNITDKYTSDNADDPSCAPVLGQACVDAILSTGKTSAGPTLGRCTLGQSWFGLPECEDTLGYASKLYKSAAVDTISLGFHNSSSNATTYDEGDGEGWYGLFSAPQNGSGSAEYYNATNRLHIAMVDAVLPLDLNYGTGWSEGRQLLCMRANYTGADTKDNAGSSVGRSASWALFAMTLTSFMFMFIA</sequence>
<organism evidence="1 2">
    <name type="scientific">Hypoxylon rubiginosum</name>
    <dbReference type="NCBI Taxonomy" id="110542"/>
    <lineage>
        <taxon>Eukaryota</taxon>
        <taxon>Fungi</taxon>
        <taxon>Dikarya</taxon>
        <taxon>Ascomycota</taxon>
        <taxon>Pezizomycotina</taxon>
        <taxon>Sordariomycetes</taxon>
        <taxon>Xylariomycetidae</taxon>
        <taxon>Xylariales</taxon>
        <taxon>Hypoxylaceae</taxon>
        <taxon>Hypoxylon</taxon>
    </lineage>
</organism>
<dbReference type="EMBL" id="MU394303">
    <property type="protein sequence ID" value="KAI6088176.1"/>
    <property type="molecule type" value="Genomic_DNA"/>
</dbReference>
<gene>
    <name evidence="1" type="ORF">F4821DRAFT_96568</name>
</gene>
<evidence type="ECO:0000313" key="2">
    <source>
        <dbReference type="Proteomes" id="UP001497680"/>
    </source>
</evidence>